<evidence type="ECO:0000313" key="9">
    <source>
        <dbReference type="Proteomes" id="UP000803884"/>
    </source>
</evidence>
<gene>
    <name evidence="8" type="ORF">WHR41_05947</name>
</gene>
<dbReference type="InterPro" id="IPR001841">
    <property type="entry name" value="Znf_RING"/>
</dbReference>
<keyword evidence="1" id="KW-0479">Metal-binding</keyword>
<keyword evidence="3" id="KW-0862">Zinc</keyword>
<dbReference type="Pfam" id="PF13923">
    <property type="entry name" value="zf-C3HC4_2"/>
    <property type="match status" value="1"/>
</dbReference>
<dbReference type="Pfam" id="PF02190">
    <property type="entry name" value="LON_substr_bdg"/>
    <property type="match status" value="1"/>
</dbReference>
<dbReference type="SUPFAM" id="SSF57850">
    <property type="entry name" value="RING/U-box"/>
    <property type="match status" value="2"/>
</dbReference>
<evidence type="ECO:0000259" key="6">
    <source>
        <dbReference type="PROSITE" id="PS50089"/>
    </source>
</evidence>
<feature type="region of interest" description="Disordered" evidence="5">
    <location>
        <begin position="457"/>
        <end position="477"/>
    </location>
</feature>
<evidence type="ECO:0000256" key="3">
    <source>
        <dbReference type="ARBA" id="ARBA00022833"/>
    </source>
</evidence>
<name>A0AB34KR16_9PEZI</name>
<dbReference type="SMART" id="SM00184">
    <property type="entry name" value="RING"/>
    <property type="match status" value="2"/>
</dbReference>
<protein>
    <submittedName>
        <fullName evidence="8">Uncharacterized protein</fullName>
    </submittedName>
</protein>
<accession>A0AB34KR16</accession>
<dbReference type="InterPro" id="IPR015947">
    <property type="entry name" value="PUA-like_sf"/>
</dbReference>
<comment type="caution">
    <text evidence="8">The sequence shown here is derived from an EMBL/GenBank/DDBJ whole genome shotgun (WGS) entry which is preliminary data.</text>
</comment>
<dbReference type="AlphaFoldDB" id="A0AB34KR16"/>
<dbReference type="InterPro" id="IPR013083">
    <property type="entry name" value="Znf_RING/FYVE/PHD"/>
</dbReference>
<dbReference type="PROSITE" id="PS51787">
    <property type="entry name" value="LON_N"/>
    <property type="match status" value="1"/>
</dbReference>
<dbReference type="CDD" id="cd16514">
    <property type="entry name" value="RING-HC_LONFs_rpt2"/>
    <property type="match status" value="1"/>
</dbReference>
<dbReference type="InterPro" id="IPR003111">
    <property type="entry name" value="Lon_prtase_N"/>
</dbReference>
<dbReference type="SUPFAM" id="SSF88697">
    <property type="entry name" value="PUA domain-like"/>
    <property type="match status" value="1"/>
</dbReference>
<dbReference type="Pfam" id="PF13445">
    <property type="entry name" value="zf-RING_UBOX"/>
    <property type="match status" value="1"/>
</dbReference>
<dbReference type="RefSeq" id="XP_069228814.1">
    <property type="nucleotide sequence ID" value="XM_069374552.1"/>
</dbReference>
<sequence>MSALYAASGDLPLDSSPIEEEAPPRATSTHATTAQAPAEDFMRQDALESDNNAPAGLAAHEDARALVRLIQCPLCSRPFRTPVTLPCGNTLCRQCVPQLHERENVSYPDLPGRKHAIECPFADCGHEHPAMDCSVDVTASKILDAVAEIVARQLSIAGNTTTLVQELVRWDEIVSGEPVLQKDNAQTLPGGRLVATYSLAAKGELYRANDVAYHSTPSTDDAQHLLDYDILQDVLEATHNHVDCQVCYNLLLDPVTTPCGHTLCRICLTRTLDHSLHCPVCRRELGLPPSLLGHPSNKTLSALLDALCPQTVAARRRAVAVEETGGEGALSTPLFVCALGFPRMPTFLRIFEPRYRLMLRRCLEGNRQFGMLMYNRYNEPQGDLGTVHFYQYGTMMEIVHNQMLPDGTSLIETRGAYRFRVRAHGLHDGYAVGNVERIEDVSTAEEERIEALETSMPLPAPQPTINGTPAQPTETPEAVLDRMSTRALLDIGSAFIDRMRARSANWLQQRVLDIHGQPPSDPALFPFWFASVLPISDEEKYKLLPTTTVRERLKITAGWIRRIEGQRWYQSNSCRIL</sequence>
<evidence type="ECO:0000256" key="5">
    <source>
        <dbReference type="SAM" id="MobiDB-lite"/>
    </source>
</evidence>
<evidence type="ECO:0000313" key="8">
    <source>
        <dbReference type="EMBL" id="KAL1585708.1"/>
    </source>
</evidence>
<dbReference type="Proteomes" id="UP000803884">
    <property type="component" value="Unassembled WGS sequence"/>
</dbReference>
<evidence type="ECO:0000259" key="7">
    <source>
        <dbReference type="PROSITE" id="PS51787"/>
    </source>
</evidence>
<reference evidence="8 9" key="1">
    <citation type="journal article" date="2020" name="Microbiol. Resour. Announc.">
        <title>Draft Genome Sequence of a Cladosporium Species Isolated from the Mesophotic Ascidian Didemnum maculosum.</title>
        <authorList>
            <person name="Gioti A."/>
            <person name="Siaperas R."/>
            <person name="Nikolaivits E."/>
            <person name="Le Goff G."/>
            <person name="Ouazzani J."/>
            <person name="Kotoulas G."/>
            <person name="Topakas E."/>
        </authorList>
    </citation>
    <scope>NUCLEOTIDE SEQUENCE [LARGE SCALE GENOMIC DNA]</scope>
    <source>
        <strain evidence="8 9">TM138-S3</strain>
    </source>
</reference>
<feature type="compositionally biased region" description="Polar residues" evidence="5">
    <location>
        <begin position="26"/>
        <end position="35"/>
    </location>
</feature>
<dbReference type="Gene3D" id="1.20.58.1480">
    <property type="match status" value="1"/>
</dbReference>
<dbReference type="Gene3D" id="2.30.130.40">
    <property type="entry name" value="LON domain-like"/>
    <property type="match status" value="1"/>
</dbReference>
<feature type="compositionally biased region" description="Polar residues" evidence="5">
    <location>
        <begin position="463"/>
        <end position="474"/>
    </location>
</feature>
<dbReference type="PROSITE" id="PS50089">
    <property type="entry name" value="ZF_RING_2"/>
    <property type="match status" value="2"/>
</dbReference>
<dbReference type="GeneID" id="96007390"/>
<feature type="domain" description="RING-type" evidence="6">
    <location>
        <begin position="244"/>
        <end position="282"/>
    </location>
</feature>
<evidence type="ECO:0000256" key="2">
    <source>
        <dbReference type="ARBA" id="ARBA00022771"/>
    </source>
</evidence>
<dbReference type="InterPro" id="IPR027370">
    <property type="entry name" value="Znf-RING_euk"/>
</dbReference>
<dbReference type="GO" id="GO:0008270">
    <property type="term" value="F:zinc ion binding"/>
    <property type="evidence" value="ECO:0007669"/>
    <property type="project" value="UniProtKB-KW"/>
</dbReference>
<dbReference type="PROSITE" id="PS00518">
    <property type="entry name" value="ZF_RING_1"/>
    <property type="match status" value="1"/>
</dbReference>
<feature type="domain" description="RING-type" evidence="6">
    <location>
        <begin position="72"/>
        <end position="120"/>
    </location>
</feature>
<keyword evidence="2 4" id="KW-0863">Zinc-finger</keyword>
<evidence type="ECO:0000256" key="4">
    <source>
        <dbReference type="PROSITE-ProRule" id="PRU00175"/>
    </source>
</evidence>
<dbReference type="InterPro" id="IPR017907">
    <property type="entry name" value="Znf_RING_CS"/>
</dbReference>
<feature type="region of interest" description="Disordered" evidence="5">
    <location>
        <begin position="1"/>
        <end position="35"/>
    </location>
</feature>
<feature type="domain" description="Lon N-terminal" evidence="7">
    <location>
        <begin position="329"/>
        <end position="564"/>
    </location>
</feature>
<evidence type="ECO:0000256" key="1">
    <source>
        <dbReference type="ARBA" id="ARBA00022723"/>
    </source>
</evidence>
<keyword evidence="9" id="KW-1185">Reference proteome</keyword>
<dbReference type="InterPro" id="IPR046336">
    <property type="entry name" value="Lon_prtase_N_sf"/>
</dbReference>
<proteinExistence type="predicted"/>
<dbReference type="PANTHER" id="PTHR23327:SF42">
    <property type="entry name" value="LON PEPTIDASE N-TERMINAL DOMAIN AND RING FINGER PROTEIN C14F5.10C"/>
    <property type="match status" value="1"/>
</dbReference>
<dbReference type="SMART" id="SM00464">
    <property type="entry name" value="LON"/>
    <property type="match status" value="1"/>
</dbReference>
<dbReference type="Gene3D" id="3.30.40.10">
    <property type="entry name" value="Zinc/RING finger domain, C3HC4 (zinc finger)"/>
    <property type="match status" value="2"/>
</dbReference>
<dbReference type="EMBL" id="JAAQHG020000018">
    <property type="protein sequence ID" value="KAL1585708.1"/>
    <property type="molecule type" value="Genomic_DNA"/>
</dbReference>
<organism evidence="8 9">
    <name type="scientific">Cladosporium halotolerans</name>
    <dbReference type="NCBI Taxonomy" id="1052096"/>
    <lineage>
        <taxon>Eukaryota</taxon>
        <taxon>Fungi</taxon>
        <taxon>Dikarya</taxon>
        <taxon>Ascomycota</taxon>
        <taxon>Pezizomycotina</taxon>
        <taxon>Dothideomycetes</taxon>
        <taxon>Dothideomycetidae</taxon>
        <taxon>Cladosporiales</taxon>
        <taxon>Cladosporiaceae</taxon>
        <taxon>Cladosporium</taxon>
    </lineage>
</organism>
<dbReference type="PANTHER" id="PTHR23327">
    <property type="entry name" value="RING FINGER PROTEIN 127"/>
    <property type="match status" value="1"/>
</dbReference>